<dbReference type="GO" id="GO:0005829">
    <property type="term" value="C:cytosol"/>
    <property type="evidence" value="ECO:0007669"/>
    <property type="project" value="TreeGrafter"/>
</dbReference>
<evidence type="ECO:0000256" key="14">
    <source>
        <dbReference type="ARBA" id="ARBA00023136"/>
    </source>
</evidence>
<feature type="binding site" evidence="15">
    <location>
        <position position="655"/>
    </location>
    <ligand>
        <name>ATP</name>
        <dbReference type="ChEBI" id="CHEBI:30616"/>
    </ligand>
</feature>
<protein>
    <recommendedName>
        <fullName evidence="15 16">Protein translocase subunit SecA</fullName>
        <ecNumber evidence="15">7.4.2.8</ecNumber>
    </recommendedName>
</protein>
<evidence type="ECO:0000256" key="8">
    <source>
        <dbReference type="ARBA" id="ARBA00022741"/>
    </source>
</evidence>
<evidence type="ECO:0000256" key="7">
    <source>
        <dbReference type="ARBA" id="ARBA00022723"/>
    </source>
</evidence>
<keyword evidence="11 15" id="KW-0653">Protein transport</keyword>
<gene>
    <name evidence="15 22" type="primary">secA</name>
    <name evidence="22" type="ORF">E3J62_06200</name>
</gene>
<evidence type="ECO:0000313" key="22">
    <source>
        <dbReference type="EMBL" id="TET45839.1"/>
    </source>
</evidence>
<dbReference type="PANTHER" id="PTHR30612">
    <property type="entry name" value="SECA INNER MEMBRANE COMPONENT OF SEC PROTEIN SECRETION SYSTEM"/>
    <property type="match status" value="1"/>
</dbReference>
<dbReference type="InterPro" id="IPR000185">
    <property type="entry name" value="SecA"/>
</dbReference>
<dbReference type="InterPro" id="IPR020937">
    <property type="entry name" value="SecA_CS"/>
</dbReference>
<evidence type="ECO:0000313" key="23">
    <source>
        <dbReference type="Proteomes" id="UP000315525"/>
    </source>
</evidence>
<keyword evidence="12 15" id="KW-1278">Translocase</keyword>
<feature type="compositionally biased region" description="Basic and acidic residues" evidence="18">
    <location>
        <begin position="1032"/>
        <end position="1041"/>
    </location>
</feature>
<keyword evidence="7" id="KW-0479">Metal-binding</keyword>
<dbReference type="SMART" id="SM00957">
    <property type="entry name" value="SecA_DEAD"/>
    <property type="match status" value="1"/>
</dbReference>
<dbReference type="InterPro" id="IPR014001">
    <property type="entry name" value="Helicase_ATP-bd"/>
</dbReference>
<dbReference type="InterPro" id="IPR011130">
    <property type="entry name" value="SecA_preprotein_X-link_dom"/>
</dbReference>
<dbReference type="GO" id="GO:0031522">
    <property type="term" value="C:cell envelope Sec protein transport complex"/>
    <property type="evidence" value="ECO:0007669"/>
    <property type="project" value="TreeGrafter"/>
</dbReference>
<name>A0A523UU06_UNCT6</name>
<dbReference type="SUPFAM" id="SSF81767">
    <property type="entry name" value="Pre-protein crosslinking domain of SecA"/>
    <property type="match status" value="1"/>
</dbReference>
<evidence type="ECO:0000256" key="11">
    <source>
        <dbReference type="ARBA" id="ARBA00022927"/>
    </source>
</evidence>
<feature type="binding site" evidence="15">
    <location>
        <begin position="160"/>
        <end position="164"/>
    </location>
    <ligand>
        <name>ATP</name>
        <dbReference type="ChEBI" id="CHEBI:30616"/>
    </ligand>
</feature>
<comment type="caution">
    <text evidence="22">The sequence shown here is derived from an EMBL/GenBank/DDBJ whole genome shotgun (WGS) entry which is preliminary data.</text>
</comment>
<dbReference type="PROSITE" id="PS51194">
    <property type="entry name" value="HELICASE_CTER"/>
    <property type="match status" value="1"/>
</dbReference>
<dbReference type="HAMAP" id="MF_01382">
    <property type="entry name" value="SecA"/>
    <property type="match status" value="1"/>
</dbReference>
<evidence type="ECO:0000256" key="16">
    <source>
        <dbReference type="RuleBase" id="RU003874"/>
    </source>
</evidence>
<dbReference type="NCBIfam" id="NF009538">
    <property type="entry name" value="PRK12904.1"/>
    <property type="match status" value="1"/>
</dbReference>
<keyword evidence="9" id="KW-0862">Zinc</keyword>
<dbReference type="Gene3D" id="3.10.450.50">
    <property type="match status" value="1"/>
</dbReference>
<dbReference type="PROSITE" id="PS51192">
    <property type="entry name" value="HELICASE_ATP_BIND_1"/>
    <property type="match status" value="1"/>
</dbReference>
<comment type="catalytic activity">
    <reaction evidence="15">
        <text>ATP + H2O + cellular proteinSide 1 = ADP + phosphate + cellular proteinSide 2.</text>
        <dbReference type="EC" id="7.4.2.8"/>
    </reaction>
</comment>
<dbReference type="SUPFAM" id="SSF81886">
    <property type="entry name" value="Helical scaffold and wing domains of SecA"/>
    <property type="match status" value="1"/>
</dbReference>
<dbReference type="Proteomes" id="UP000315525">
    <property type="component" value="Unassembled WGS sequence"/>
</dbReference>
<evidence type="ECO:0000256" key="1">
    <source>
        <dbReference type="ARBA" id="ARBA00001947"/>
    </source>
</evidence>
<dbReference type="FunFam" id="3.40.50.300:FF:000246">
    <property type="entry name" value="Preprotein translocase subunit SecA"/>
    <property type="match status" value="1"/>
</dbReference>
<proteinExistence type="inferred from homology"/>
<dbReference type="Gene3D" id="1.10.3060.10">
    <property type="entry name" value="Helical scaffold and wing domains of SecA"/>
    <property type="match status" value="1"/>
</dbReference>
<evidence type="ECO:0000259" key="20">
    <source>
        <dbReference type="PROSITE" id="PS51194"/>
    </source>
</evidence>
<dbReference type="InterPro" id="IPR014018">
    <property type="entry name" value="SecA_motor_DEAD"/>
</dbReference>
<dbReference type="Pfam" id="PF01043">
    <property type="entry name" value="SecA_PP_bind"/>
    <property type="match status" value="1"/>
</dbReference>
<evidence type="ECO:0000256" key="18">
    <source>
        <dbReference type="SAM" id="MobiDB-lite"/>
    </source>
</evidence>
<dbReference type="Pfam" id="PF07517">
    <property type="entry name" value="SecA_DEAD"/>
    <property type="match status" value="1"/>
</dbReference>
<comment type="similarity">
    <text evidence="3 15 16">Belongs to the SecA family.</text>
</comment>
<evidence type="ECO:0000256" key="3">
    <source>
        <dbReference type="ARBA" id="ARBA00007650"/>
    </source>
</evidence>
<dbReference type="InterPro" id="IPR011115">
    <property type="entry name" value="SecA_DEAD"/>
</dbReference>
<comment type="subunit">
    <text evidence="15">Monomer and homodimer. Part of the essential Sec protein translocation apparatus which comprises SecA, SecYEG and auxiliary proteins SecDF. Other proteins may also be involved.</text>
</comment>
<dbReference type="PRINTS" id="PR00906">
    <property type="entry name" value="SECA"/>
</dbReference>
<evidence type="ECO:0000256" key="13">
    <source>
        <dbReference type="ARBA" id="ARBA00023010"/>
    </source>
</evidence>
<evidence type="ECO:0000256" key="4">
    <source>
        <dbReference type="ARBA" id="ARBA00022448"/>
    </source>
</evidence>
<dbReference type="Pfam" id="PF07516">
    <property type="entry name" value="SecA_SW"/>
    <property type="match status" value="1"/>
</dbReference>
<sequence>MGKFAKKILGTKNEREIKRLTPIFGEINAFEESLKSLSDEELRSKTAEFRSLIRERMIDLENEYAETKDRMAAEEDEGILADLRLQRENLEKRINEEEEKILRELMPEAFAVVKEVCRRLVGQKWDVSAIEIEWNMVPFDVQLMGAVVLHEGKIAEMATGEGKTLAATMPLYLNALTGKGAHLVTVNDYLAGRDAEWMGKVYEFLGLTVGCIQGGMEPEERKIEYSCDITYGTNNEFGFDYLRDNMSRNPDHRVQHGHHYAIVDEVDSVLVDEARTPLIISGPVEHSTHEQFDRWKKPVDELVHKQTLLVNKTIAEAEALLKKGEEDEAGVKLLMAQRGAPRNKRLMKVLQEPGVQKLVERAEIEYIQSKRMYELDEKLLYNIDEKSNVVDLSEDAKHFLSPTKSPDFFTLPDLATELKQIEENDSLSPREKSVESNHLYQKNAEKMDLNNTIRQLLRAHSLFFVDEQYVVQEGRVLIVDEFTGRLMAGRRYSEGLHEAIEAKENVRVGEQTQTFATVTLQNYFRMYQKLAGMTGTAETEAHEFWDIYKLDVVVIPTNEPVRRVNYDDVIYKTRREKYNAVIEEIQKMHRAGRPMLVGTVSVDVSETLSRMLTRKGIEHSVLNAKHHQKEAEIIAHAGEAGRVTIATNMAGRGTDIKLGPGVVKCEKCCIFCEDKDCENCAHEYMEQQCRQEIPCGLHILGTERHEARRIDRQLRGRSGRQGDPGSSRFYLSLQDRLMRLFGSDRIAGVMDKLGVQDGEAIHHPLVTRAISGAQKKVEMFNFDIRKRLLEYDDVMNEQRSEIYRFRNEILDSSNLKGRILEIIEQLAESIVDEHADSRRYSEEWDWEGLRADSRRMFLIDLEIPEEKRASTNVEELKGNLLEAVKFAYDRKENVIGEAQMRELEKSVMLHTVDTEWRDNLYELDALKEGIGFRAYAQKDPLVEYKRESYRLFKELKDSIFGEIISLLFRIEVRPVEAEEKKEKTRAYKPGTASVVPAEQEPEREEAIAVAAGVRGRRTKRQQSESGVAVRQYRREGKKIGRNDPCPCGSGKKYKKCCGRGLV</sequence>
<keyword evidence="17" id="KW-0175">Coiled coil</keyword>
<dbReference type="InterPro" id="IPR004027">
    <property type="entry name" value="SEC_C_motif"/>
</dbReference>
<evidence type="ECO:0000256" key="2">
    <source>
        <dbReference type="ARBA" id="ARBA00004170"/>
    </source>
</evidence>
<evidence type="ECO:0000256" key="12">
    <source>
        <dbReference type="ARBA" id="ARBA00022967"/>
    </source>
</evidence>
<feature type="coiled-coil region" evidence="17">
    <location>
        <begin position="50"/>
        <end position="100"/>
    </location>
</feature>
<keyword evidence="8 15" id="KW-0547">Nucleotide-binding</keyword>
<dbReference type="GO" id="GO:0043952">
    <property type="term" value="P:protein transport by the Sec complex"/>
    <property type="evidence" value="ECO:0007669"/>
    <property type="project" value="UniProtKB-ARBA"/>
</dbReference>
<feature type="binding site" evidence="15">
    <location>
        <position position="142"/>
    </location>
    <ligand>
        <name>ATP</name>
        <dbReference type="ChEBI" id="CHEBI:30616"/>
    </ligand>
</feature>
<reference evidence="22 23" key="1">
    <citation type="submission" date="2019-03" db="EMBL/GenBank/DDBJ databases">
        <title>Metabolic potential of uncultured bacteria and archaea associated with petroleum seepage in deep-sea sediments.</title>
        <authorList>
            <person name="Dong X."/>
            <person name="Hubert C."/>
        </authorList>
    </citation>
    <scope>NUCLEOTIDE SEQUENCE [LARGE SCALE GENOMIC DNA]</scope>
    <source>
        <strain evidence="22">E44_bin18</strain>
    </source>
</reference>
<evidence type="ECO:0000259" key="21">
    <source>
        <dbReference type="PROSITE" id="PS51196"/>
    </source>
</evidence>
<evidence type="ECO:0000259" key="19">
    <source>
        <dbReference type="PROSITE" id="PS51192"/>
    </source>
</evidence>
<dbReference type="GO" id="GO:0005524">
    <property type="term" value="F:ATP binding"/>
    <property type="evidence" value="ECO:0007669"/>
    <property type="project" value="UniProtKB-UniRule"/>
</dbReference>
<dbReference type="GO" id="GO:0046872">
    <property type="term" value="F:metal ion binding"/>
    <property type="evidence" value="ECO:0007669"/>
    <property type="project" value="UniProtKB-KW"/>
</dbReference>
<dbReference type="EC" id="7.4.2.8" evidence="15"/>
<dbReference type="FunFam" id="3.40.50.300:FF:000113">
    <property type="entry name" value="Preprotein translocase subunit SecA"/>
    <property type="match status" value="1"/>
</dbReference>
<dbReference type="InterPro" id="IPR036670">
    <property type="entry name" value="SecA_X-link_sf"/>
</dbReference>
<keyword evidence="6 15" id="KW-0963">Cytoplasm</keyword>
<dbReference type="FunFam" id="1.10.3060.10:FF:000003">
    <property type="entry name" value="Protein translocase subunit SecA"/>
    <property type="match status" value="1"/>
</dbReference>
<feature type="domain" description="Helicase ATP-binding" evidence="19">
    <location>
        <begin position="144"/>
        <end position="302"/>
    </location>
</feature>
<feature type="region of interest" description="Disordered" evidence="18">
    <location>
        <begin position="1013"/>
        <end position="1044"/>
    </location>
</feature>
<evidence type="ECO:0000256" key="10">
    <source>
        <dbReference type="ARBA" id="ARBA00022840"/>
    </source>
</evidence>
<dbReference type="PANTHER" id="PTHR30612:SF0">
    <property type="entry name" value="CHLOROPLAST PROTEIN-TRANSPORTING ATPASE"/>
    <property type="match status" value="1"/>
</dbReference>
<dbReference type="PROSITE" id="PS51196">
    <property type="entry name" value="SECA_MOTOR_DEAD"/>
    <property type="match status" value="1"/>
</dbReference>
<dbReference type="Gene3D" id="3.40.50.300">
    <property type="entry name" value="P-loop containing nucleotide triphosphate hydrolases"/>
    <property type="match status" value="2"/>
</dbReference>
<evidence type="ECO:0000256" key="6">
    <source>
        <dbReference type="ARBA" id="ARBA00022490"/>
    </source>
</evidence>
<feature type="domain" description="Helicase C-terminal" evidence="20">
    <location>
        <begin position="565"/>
        <end position="778"/>
    </location>
</feature>
<dbReference type="NCBIfam" id="TIGR00963">
    <property type="entry name" value="secA"/>
    <property type="match status" value="1"/>
</dbReference>
<keyword evidence="10 15" id="KW-0067">ATP-binding</keyword>
<comment type="function">
    <text evidence="15">Part of the Sec protein translocase complex. Interacts with the SecYEG preprotein conducting channel. Has a central role in coupling the hydrolysis of ATP to the transfer of proteins into and across the cell membrane, serving as an ATP-driven molecular motor driving the stepwise translocation of polypeptide chains across the membrane.</text>
</comment>
<dbReference type="InterPro" id="IPR011116">
    <property type="entry name" value="SecA_Wing/Scaffold"/>
</dbReference>
<dbReference type="CDD" id="cd17928">
    <property type="entry name" value="DEXDc_SecA"/>
    <property type="match status" value="1"/>
</dbReference>
<dbReference type="PROSITE" id="PS01312">
    <property type="entry name" value="SECA"/>
    <property type="match status" value="1"/>
</dbReference>
<feature type="domain" description="SecA family profile" evidence="21">
    <location>
        <begin position="2"/>
        <end position="762"/>
    </location>
</feature>
<accession>A0A523UU06</accession>
<dbReference type="InterPro" id="IPR044722">
    <property type="entry name" value="SecA_SF2_C"/>
</dbReference>
<dbReference type="Pfam" id="PF02810">
    <property type="entry name" value="SEC-C"/>
    <property type="match status" value="1"/>
</dbReference>
<dbReference type="Gene3D" id="3.90.1440.10">
    <property type="entry name" value="SecA, preprotein cross-linking domain"/>
    <property type="match status" value="1"/>
</dbReference>
<keyword evidence="14 15" id="KW-0472">Membrane</keyword>
<dbReference type="GO" id="GO:0017038">
    <property type="term" value="P:protein import"/>
    <property type="evidence" value="ECO:0007669"/>
    <property type="project" value="InterPro"/>
</dbReference>
<evidence type="ECO:0000256" key="9">
    <source>
        <dbReference type="ARBA" id="ARBA00022833"/>
    </source>
</evidence>
<dbReference type="GO" id="GO:0005886">
    <property type="term" value="C:plasma membrane"/>
    <property type="evidence" value="ECO:0007669"/>
    <property type="project" value="UniProtKB-SubCell"/>
</dbReference>
<organism evidence="22 23">
    <name type="scientific">candidate division TA06 bacterium</name>
    <dbReference type="NCBI Taxonomy" id="2250710"/>
    <lineage>
        <taxon>Bacteria</taxon>
        <taxon>Bacteria division TA06</taxon>
    </lineage>
</organism>
<comment type="subcellular location">
    <subcellularLocation>
        <location evidence="15">Cell membrane</location>
        <topology evidence="15">Peripheral membrane protein</topology>
        <orientation evidence="15">Cytoplasmic side</orientation>
    </subcellularLocation>
    <subcellularLocation>
        <location evidence="15">Cytoplasm</location>
    </subcellularLocation>
    <subcellularLocation>
        <location evidence="2">Membrane</location>
        <topology evidence="2">Peripheral membrane protein</topology>
    </subcellularLocation>
    <text evidence="15">Distribution is 50-50.</text>
</comment>
<dbReference type="InterPro" id="IPR027417">
    <property type="entry name" value="P-loop_NTPase"/>
</dbReference>
<dbReference type="GO" id="GO:0065002">
    <property type="term" value="P:intracellular protein transmembrane transport"/>
    <property type="evidence" value="ECO:0007669"/>
    <property type="project" value="UniProtKB-UniRule"/>
</dbReference>
<keyword evidence="5 15" id="KW-1003">Cell membrane</keyword>
<dbReference type="InterPro" id="IPR001650">
    <property type="entry name" value="Helicase_C-like"/>
</dbReference>
<dbReference type="GO" id="GO:0006605">
    <property type="term" value="P:protein targeting"/>
    <property type="evidence" value="ECO:0007669"/>
    <property type="project" value="UniProtKB-UniRule"/>
</dbReference>
<dbReference type="GO" id="GO:0008564">
    <property type="term" value="F:protein-exporting ATPase activity"/>
    <property type="evidence" value="ECO:0007669"/>
    <property type="project" value="UniProtKB-EC"/>
</dbReference>
<dbReference type="InterPro" id="IPR036266">
    <property type="entry name" value="SecA_Wing/Scaffold_sf"/>
</dbReference>
<keyword evidence="13 15" id="KW-0811">Translocation</keyword>
<comment type="cofactor">
    <cofactor evidence="1">
        <name>Zn(2+)</name>
        <dbReference type="ChEBI" id="CHEBI:29105"/>
    </cofactor>
</comment>
<evidence type="ECO:0000256" key="17">
    <source>
        <dbReference type="SAM" id="Coils"/>
    </source>
</evidence>
<dbReference type="Pfam" id="PF21090">
    <property type="entry name" value="P-loop_SecA"/>
    <property type="match status" value="1"/>
</dbReference>
<dbReference type="EMBL" id="SOJN01000075">
    <property type="protein sequence ID" value="TET45839.1"/>
    <property type="molecule type" value="Genomic_DNA"/>
</dbReference>
<dbReference type="SMART" id="SM00958">
    <property type="entry name" value="SecA_PP_bind"/>
    <property type="match status" value="1"/>
</dbReference>
<evidence type="ECO:0000256" key="5">
    <source>
        <dbReference type="ARBA" id="ARBA00022475"/>
    </source>
</evidence>
<evidence type="ECO:0000256" key="15">
    <source>
        <dbReference type="HAMAP-Rule" id="MF_01382"/>
    </source>
</evidence>
<dbReference type="AlphaFoldDB" id="A0A523UU06"/>
<dbReference type="CDD" id="cd18803">
    <property type="entry name" value="SF2_C_secA"/>
    <property type="match status" value="1"/>
</dbReference>
<dbReference type="SUPFAM" id="SSF52540">
    <property type="entry name" value="P-loop containing nucleoside triphosphate hydrolases"/>
    <property type="match status" value="2"/>
</dbReference>
<keyword evidence="4 15" id="KW-0813">Transport</keyword>